<keyword evidence="3" id="KW-1185">Reference proteome</keyword>
<feature type="transmembrane region" description="Helical" evidence="1">
    <location>
        <begin position="155"/>
        <end position="173"/>
    </location>
</feature>
<dbReference type="PANTHER" id="PTHR37814">
    <property type="entry name" value="CONSERVED MEMBRANE PROTEIN"/>
    <property type="match status" value="1"/>
</dbReference>
<keyword evidence="1" id="KW-1133">Transmembrane helix</keyword>
<protein>
    <recommendedName>
        <fullName evidence="4">Membrane protein YkvI</fullName>
    </recommendedName>
</protein>
<comment type="caution">
    <text evidence="2">The sequence shown here is derived from an EMBL/GenBank/DDBJ whole genome shotgun (WGS) entry which is preliminary data.</text>
</comment>
<feature type="transmembrane region" description="Helical" evidence="1">
    <location>
        <begin position="312"/>
        <end position="335"/>
    </location>
</feature>
<proteinExistence type="predicted"/>
<feature type="transmembrane region" description="Helical" evidence="1">
    <location>
        <begin position="91"/>
        <end position="112"/>
    </location>
</feature>
<feature type="transmembrane region" description="Helical" evidence="1">
    <location>
        <begin position="124"/>
        <end position="143"/>
    </location>
</feature>
<evidence type="ECO:0008006" key="4">
    <source>
        <dbReference type="Google" id="ProtNLM"/>
    </source>
</evidence>
<feature type="transmembrane region" description="Helical" evidence="1">
    <location>
        <begin position="225"/>
        <end position="247"/>
    </location>
</feature>
<dbReference type="InterPro" id="IPR038728">
    <property type="entry name" value="YkvI-like"/>
</dbReference>
<feature type="transmembrane region" description="Helical" evidence="1">
    <location>
        <begin position="267"/>
        <end position="291"/>
    </location>
</feature>
<reference evidence="2 3" key="1">
    <citation type="submission" date="2021-08" db="EMBL/GenBank/DDBJ databases">
        <title>Comparative Genomics Analysis of the Genus Qipengyuania Reveals Extensive Genetic Diversity and Metabolic Versatility, Including the Description of Fifteen Novel Species.</title>
        <authorList>
            <person name="Liu Y."/>
        </authorList>
    </citation>
    <scope>NUCLEOTIDE SEQUENCE [LARGE SCALE GENOMIC DNA]</scope>
    <source>
        <strain evidence="2 3">6D47A</strain>
    </source>
</reference>
<dbReference type="EMBL" id="JAIGNO010000009">
    <property type="protein sequence ID" value="MBX7483471.1"/>
    <property type="molecule type" value="Genomic_DNA"/>
</dbReference>
<evidence type="ECO:0000256" key="1">
    <source>
        <dbReference type="SAM" id="Phobius"/>
    </source>
</evidence>
<organism evidence="2 3">
    <name type="scientific">Qipengyuania qiaonensis</name>
    <dbReference type="NCBI Taxonomy" id="2867240"/>
    <lineage>
        <taxon>Bacteria</taxon>
        <taxon>Pseudomonadati</taxon>
        <taxon>Pseudomonadota</taxon>
        <taxon>Alphaproteobacteria</taxon>
        <taxon>Sphingomonadales</taxon>
        <taxon>Erythrobacteraceae</taxon>
        <taxon>Qipengyuania</taxon>
    </lineage>
</organism>
<feature type="transmembrane region" description="Helical" evidence="1">
    <location>
        <begin position="341"/>
        <end position="363"/>
    </location>
</feature>
<dbReference type="Proteomes" id="UP000755104">
    <property type="component" value="Unassembled WGS sequence"/>
</dbReference>
<dbReference type="PANTHER" id="PTHR37814:SF1">
    <property type="entry name" value="MEMBRANE PROTEIN"/>
    <property type="match status" value="1"/>
</dbReference>
<name>A0ABS7J886_9SPHN</name>
<gene>
    <name evidence="2" type="ORF">K3174_13095</name>
</gene>
<keyword evidence="1" id="KW-0472">Membrane</keyword>
<accession>A0ABS7J886</accession>
<evidence type="ECO:0000313" key="2">
    <source>
        <dbReference type="EMBL" id="MBX7483471.1"/>
    </source>
</evidence>
<evidence type="ECO:0000313" key="3">
    <source>
        <dbReference type="Proteomes" id="UP000755104"/>
    </source>
</evidence>
<keyword evidence="1" id="KW-0812">Transmembrane</keyword>
<dbReference type="RefSeq" id="WP_221559265.1">
    <property type="nucleotide sequence ID" value="NZ_JAIGNO010000009.1"/>
</dbReference>
<feature type="transmembrane region" description="Helical" evidence="1">
    <location>
        <begin position="193"/>
        <end position="213"/>
    </location>
</feature>
<sequence>MSEAAASNGLFRRLILPGLAFKAVVIGGGYATGREIAEFFIGSGPQGGLLGLLLAMAIWSVVCALTFEFARQVQATDYRAFFANLLGPGWIMFEIAYVLFMILVIAVIAAAAGEIFAALFSGPGWIGTAILLTFVIVVVSLGTAAAERMFRYSSALIYAVYAVFVALALWAFGDQIGGKLAASTPGSGWIVGGVTYASYNVIGAVLILPFLRYHGTRRDALVSGLLAGPLAMLPALGFYLSMVAFVPEISEVALPSDYLLSRIGLPWFTFAFQAMIFVALLETGVGMVNALGDRAISAARSRGMIIPAAARLSFSALIVLGAGVLATNLGFIDLIAGGYGVFGWIMLALFVAPLLTIGTFRIFSKPMEIAPS</sequence>
<feature type="transmembrane region" description="Helical" evidence="1">
    <location>
        <begin position="49"/>
        <end position="70"/>
    </location>
</feature>